<comment type="caution">
    <text evidence="2">The sequence shown here is derived from an EMBL/GenBank/DDBJ whole genome shotgun (WGS) entry which is preliminary data.</text>
</comment>
<dbReference type="OrthoDB" id="7568570at2"/>
<keyword evidence="3" id="KW-1185">Reference proteome</keyword>
<dbReference type="InterPro" id="IPR010321">
    <property type="entry name" value="DUF922"/>
</dbReference>
<evidence type="ECO:0000313" key="2">
    <source>
        <dbReference type="EMBL" id="PCE44275.1"/>
    </source>
</evidence>
<dbReference type="RefSeq" id="WP_066959079.1">
    <property type="nucleotide sequence ID" value="NZ_CP023449.1"/>
</dbReference>
<name>A0A2A4G0M1_9SPHN</name>
<proteinExistence type="predicted"/>
<sequence>MISRVRAALAVLLVAPAPLLAADDPFAGIPNVKFRYYDIEGATPAQIYASMRARAPQKGDGVAHTAWHMRVGWQETRRGSACRVSDPMASLSILVVLPRLVTREVTREGLAFWRRTLRGLEIHEAGHASIAYEHRNDFARAGEDASCRDIRAIAAKVQARIEKIQADYDRDTNHGIRQISQTGEE</sequence>
<keyword evidence="1" id="KW-0732">Signal</keyword>
<evidence type="ECO:0000313" key="3">
    <source>
        <dbReference type="Proteomes" id="UP000218934"/>
    </source>
</evidence>
<feature type="chain" id="PRO_5013354159" evidence="1">
    <location>
        <begin position="22"/>
        <end position="185"/>
    </location>
</feature>
<dbReference type="EMBL" id="NWUF01000001">
    <property type="protein sequence ID" value="PCE44275.1"/>
    <property type="molecule type" value="Genomic_DNA"/>
</dbReference>
<dbReference type="AlphaFoldDB" id="A0A2A4G0M1"/>
<organism evidence="2 3">
    <name type="scientific">Rhizorhabdus dicambivorans</name>
    <dbReference type="NCBI Taxonomy" id="1850238"/>
    <lineage>
        <taxon>Bacteria</taxon>
        <taxon>Pseudomonadati</taxon>
        <taxon>Pseudomonadota</taxon>
        <taxon>Alphaproteobacteria</taxon>
        <taxon>Sphingomonadales</taxon>
        <taxon>Sphingomonadaceae</taxon>
        <taxon>Rhizorhabdus</taxon>
    </lineage>
</organism>
<gene>
    <name evidence="2" type="ORF">COO09_01185</name>
</gene>
<feature type="signal peptide" evidence="1">
    <location>
        <begin position="1"/>
        <end position="21"/>
    </location>
</feature>
<dbReference type="Proteomes" id="UP000218934">
    <property type="component" value="Unassembled WGS sequence"/>
</dbReference>
<reference evidence="2 3" key="1">
    <citation type="submission" date="2017-09" db="EMBL/GenBank/DDBJ databases">
        <title>The Catabolism of 3,6-Dichlorosalicylic acid is Initiated by the Cytochrome P450 Monooxygenase DsmABC in Rhizorhabdus dicambivorans Ndbn-20.</title>
        <authorList>
            <person name="Na L."/>
        </authorList>
    </citation>
    <scope>NUCLEOTIDE SEQUENCE [LARGE SCALE GENOMIC DNA]</scope>
    <source>
        <strain evidence="2 3">Ndbn-20m</strain>
    </source>
</reference>
<evidence type="ECO:0000256" key="1">
    <source>
        <dbReference type="SAM" id="SignalP"/>
    </source>
</evidence>
<accession>A0A2A4G0M1</accession>
<dbReference type="KEGG" id="rdi:CMV14_11800"/>
<protein>
    <submittedName>
        <fullName evidence="2">DUF922 domain-containing protein</fullName>
    </submittedName>
</protein>
<dbReference type="Pfam" id="PF06037">
    <property type="entry name" value="DUF922"/>
    <property type="match status" value="1"/>
</dbReference>